<feature type="coiled-coil region" evidence="7">
    <location>
        <begin position="36"/>
        <end position="97"/>
    </location>
</feature>
<dbReference type="PANTHER" id="PTHR43804:SF7">
    <property type="entry name" value="LD18447P"/>
    <property type="match status" value="1"/>
</dbReference>
<evidence type="ECO:0000256" key="2">
    <source>
        <dbReference type="ARBA" id="ARBA00010835"/>
    </source>
</evidence>
<dbReference type="InterPro" id="IPR045853">
    <property type="entry name" value="Pep_chain_release_fac_I_sf"/>
</dbReference>
<evidence type="ECO:0000256" key="8">
    <source>
        <dbReference type="SAM" id="MobiDB-lite"/>
    </source>
</evidence>
<dbReference type="PROSITE" id="PS00745">
    <property type="entry name" value="RF_PROK_I"/>
    <property type="match status" value="1"/>
</dbReference>
<evidence type="ECO:0000313" key="10">
    <source>
        <dbReference type="EMBL" id="MDX8415758.1"/>
    </source>
</evidence>
<gene>
    <name evidence="5 10" type="primary">prfA</name>
    <name evidence="10" type="ORF">MOX91_06160</name>
</gene>
<comment type="PTM">
    <text evidence="5">Methylated by PrmC. Methylation increases the termination efficiency of RF1.</text>
</comment>
<dbReference type="InterPro" id="IPR000352">
    <property type="entry name" value="Pep_chain_release_fac_I"/>
</dbReference>
<dbReference type="NCBIfam" id="TIGR00019">
    <property type="entry name" value="prfA"/>
    <property type="match status" value="1"/>
</dbReference>
<reference evidence="10 11" key="1">
    <citation type="submission" date="2022-03" db="EMBL/GenBank/DDBJ databases">
        <title>Novel taxa within the pig intestine.</title>
        <authorList>
            <person name="Wylensek D."/>
            <person name="Bishof K."/>
            <person name="Afrizal A."/>
            <person name="Clavel T."/>
        </authorList>
    </citation>
    <scope>NUCLEOTIDE SEQUENCE [LARGE SCALE GENOMIC DNA]</scope>
    <source>
        <strain evidence="10 11">CLA-KB-P66</strain>
    </source>
</reference>
<evidence type="ECO:0000256" key="4">
    <source>
        <dbReference type="ARBA" id="ARBA00022917"/>
    </source>
</evidence>
<dbReference type="InterPro" id="IPR005139">
    <property type="entry name" value="PCRF"/>
</dbReference>
<dbReference type="NCBIfam" id="NF001859">
    <property type="entry name" value="PRK00591.1"/>
    <property type="match status" value="1"/>
</dbReference>
<feature type="region of interest" description="Disordered" evidence="8">
    <location>
        <begin position="285"/>
        <end position="310"/>
    </location>
</feature>
<dbReference type="Pfam" id="PF03462">
    <property type="entry name" value="PCRF"/>
    <property type="match status" value="1"/>
</dbReference>
<dbReference type="EMBL" id="JALBUT010000006">
    <property type="protein sequence ID" value="MDX8415758.1"/>
    <property type="molecule type" value="Genomic_DNA"/>
</dbReference>
<name>A0ABU4WGS8_9BACT</name>
<feature type="domain" description="Prokaryotic-type class I peptide chain release factors" evidence="9">
    <location>
        <begin position="229"/>
        <end position="245"/>
    </location>
</feature>
<comment type="subcellular location">
    <subcellularLocation>
        <location evidence="5">Cytoplasm</location>
    </subcellularLocation>
</comment>
<organism evidence="10 11">
    <name type="scientific">Intestinicryptomonas porci</name>
    <dbReference type="NCBI Taxonomy" id="2926320"/>
    <lineage>
        <taxon>Bacteria</taxon>
        <taxon>Pseudomonadati</taxon>
        <taxon>Verrucomicrobiota</taxon>
        <taxon>Opitutia</taxon>
        <taxon>Opitutales</taxon>
        <taxon>Intestinicryptomonaceae</taxon>
        <taxon>Intestinicryptomonas</taxon>
    </lineage>
</organism>
<evidence type="ECO:0000256" key="7">
    <source>
        <dbReference type="SAM" id="Coils"/>
    </source>
</evidence>
<comment type="function">
    <text evidence="1 5">Peptide chain release factor 1 directs the termination of translation in response to the peptide chain termination codons UAG and UAA.</text>
</comment>
<evidence type="ECO:0000256" key="6">
    <source>
        <dbReference type="NCBIfam" id="TIGR00019"/>
    </source>
</evidence>
<keyword evidence="11" id="KW-1185">Reference proteome</keyword>
<dbReference type="InterPro" id="IPR004373">
    <property type="entry name" value="RF-1"/>
</dbReference>
<keyword evidence="4 5" id="KW-0648">Protein biosynthesis</keyword>
<keyword evidence="7" id="KW-0175">Coiled coil</keyword>
<dbReference type="HAMAP" id="MF_00093">
    <property type="entry name" value="Rel_fac_1"/>
    <property type="match status" value="1"/>
</dbReference>
<dbReference type="InterPro" id="IPR050057">
    <property type="entry name" value="Prokaryotic/Mito_RF"/>
</dbReference>
<dbReference type="SUPFAM" id="SSF75620">
    <property type="entry name" value="Release factor"/>
    <property type="match status" value="1"/>
</dbReference>
<evidence type="ECO:0000256" key="3">
    <source>
        <dbReference type="ARBA" id="ARBA00022481"/>
    </source>
</evidence>
<evidence type="ECO:0000313" key="11">
    <source>
        <dbReference type="Proteomes" id="UP001275932"/>
    </source>
</evidence>
<dbReference type="Gene3D" id="3.30.160.20">
    <property type="match status" value="1"/>
</dbReference>
<accession>A0ABU4WGS8</accession>
<evidence type="ECO:0000259" key="9">
    <source>
        <dbReference type="PROSITE" id="PS00745"/>
    </source>
</evidence>
<comment type="similarity">
    <text evidence="2 5">Belongs to the prokaryotic/mitochondrial release factor family.</text>
</comment>
<feature type="modified residue" description="N5-methylglutamine" evidence="5">
    <location>
        <position position="236"/>
    </location>
</feature>
<feature type="compositionally biased region" description="Basic and acidic residues" evidence="8">
    <location>
        <begin position="285"/>
        <end position="309"/>
    </location>
</feature>
<protein>
    <recommendedName>
        <fullName evidence="5 6">Peptide chain release factor 1</fullName>
        <shortName evidence="5">RF-1</shortName>
    </recommendedName>
</protein>
<proteinExistence type="inferred from homology"/>
<dbReference type="RefSeq" id="WP_370397206.1">
    <property type="nucleotide sequence ID" value="NZ_JALBUT010000006.1"/>
</dbReference>
<dbReference type="Gene3D" id="6.10.140.1950">
    <property type="match status" value="1"/>
</dbReference>
<sequence>MDGIPPIAPFLQRLDALTEKMNAPDFYNDQRTASAVSREHQQLADLKAKYEELEKLFAQIEENKAIIEDESADAEFKELAKEDLQSLESSVEPLKKEILRYMIPPEETDSRNTVVEIRAGTGGDEASLFAADLYRMYSRYADRKGWKVEQLSSSESPAGGFKEVCFLLSGTDVYRSMKYESGTHRVQRVPVTEASGRIHTSAATVAVLPEAEEVDIHIDPNDIEISIARASGPGGQGVNTTDSAVQILHKPTGMIVKCADERSQLKNKQKAMKVLRSRLLEHKQNEEREKYAQNRREQIGSGDRSERIRTYNFPQSRLTDHRIGLTVHSLTQVMDGEIEEIVRALEEAYYNKRIETLIAEGA</sequence>
<dbReference type="Gene3D" id="3.30.70.1660">
    <property type="match status" value="2"/>
</dbReference>
<keyword evidence="3 5" id="KW-0488">Methylation</keyword>
<dbReference type="SMART" id="SM00937">
    <property type="entry name" value="PCRF"/>
    <property type="match status" value="1"/>
</dbReference>
<evidence type="ECO:0000256" key="1">
    <source>
        <dbReference type="ARBA" id="ARBA00002986"/>
    </source>
</evidence>
<dbReference type="Pfam" id="PF00472">
    <property type="entry name" value="RF-1"/>
    <property type="match status" value="1"/>
</dbReference>
<comment type="caution">
    <text evidence="10">The sequence shown here is derived from an EMBL/GenBank/DDBJ whole genome shotgun (WGS) entry which is preliminary data.</text>
</comment>
<dbReference type="PANTHER" id="PTHR43804">
    <property type="entry name" value="LD18447P"/>
    <property type="match status" value="1"/>
</dbReference>
<evidence type="ECO:0000256" key="5">
    <source>
        <dbReference type="HAMAP-Rule" id="MF_00093"/>
    </source>
</evidence>
<keyword evidence="5" id="KW-0963">Cytoplasm</keyword>
<feature type="coiled-coil region" evidence="7">
    <location>
        <begin position="258"/>
        <end position="285"/>
    </location>
</feature>
<dbReference type="Proteomes" id="UP001275932">
    <property type="component" value="Unassembled WGS sequence"/>
</dbReference>